<keyword evidence="2 4" id="KW-0732">Signal</keyword>
<dbReference type="InterPro" id="IPR011048">
    <property type="entry name" value="Haem_d1_sf"/>
</dbReference>
<sequence>MYVKQALSATLLGAVALVRADQGAWQQCGGVGWSGSTTCVSGYSCAKQNDYYSQCIPGAQATTPTPPATSAPAPGGGEGSATPGSGAAVANLLVSHYTGNVYSLSLTTSGASGTLSVKQQVRAGGSMPSWLTLDRDGGKVYVTDESTYGSPVLTVVPVSADGTLGSPTTARANGGAVHSILYGGSDGKSFIATAEYDPSSISNYKLPLSSSTQALSRQTFTMSNRGTVPSRQDKPHPHSVITDPTGRFILAPDLGADLIRIFSIDASSGKLTSCANAATGAGDGPRHGAFWVPSSGSTTGTMLYVVNELGNSVSVWKVEYTGTCLSLQKTQTLSTYPAGKSAPSGSKAAEVHVSGNFVYAVNRNDKSFGSTSDSVVTYPIDASSGSISFLEATNAHTYYPRTFQINKAGDMVAFGGQTSSTVAIIARNITSGRLGNVIAQLQVGTPGSAGNEDGLSAVIWNE</sequence>
<dbReference type="AlphaFoldDB" id="A0A420Y830"/>
<comment type="similarity">
    <text evidence="1">Belongs to the cycloisomerase 2 family.</text>
</comment>
<dbReference type="Gene3D" id="2.130.10.10">
    <property type="entry name" value="YVTN repeat-like/Quinoprotein amine dehydrogenase"/>
    <property type="match status" value="1"/>
</dbReference>
<feature type="region of interest" description="Disordered" evidence="3">
    <location>
        <begin position="62"/>
        <end position="83"/>
    </location>
</feature>
<feature type="domain" description="CBM1" evidence="5">
    <location>
        <begin position="20"/>
        <end position="56"/>
    </location>
</feature>
<evidence type="ECO:0000313" key="7">
    <source>
        <dbReference type="Proteomes" id="UP000275385"/>
    </source>
</evidence>
<evidence type="ECO:0000256" key="4">
    <source>
        <dbReference type="SAM" id="SignalP"/>
    </source>
</evidence>
<dbReference type="InterPro" id="IPR035971">
    <property type="entry name" value="CBD_sf"/>
</dbReference>
<gene>
    <name evidence="6" type="ORF">DL546_005382</name>
</gene>
<dbReference type="InterPro" id="IPR015943">
    <property type="entry name" value="WD40/YVTN_repeat-like_dom_sf"/>
</dbReference>
<evidence type="ECO:0000256" key="2">
    <source>
        <dbReference type="ARBA" id="ARBA00022729"/>
    </source>
</evidence>
<dbReference type="EMBL" id="QVQW01000035">
    <property type="protein sequence ID" value="RKU44039.1"/>
    <property type="molecule type" value="Genomic_DNA"/>
</dbReference>
<dbReference type="PANTHER" id="PTHR30344:SF1">
    <property type="entry name" value="6-PHOSPHOGLUCONOLACTONASE"/>
    <property type="match status" value="1"/>
</dbReference>
<dbReference type="PROSITE" id="PS00562">
    <property type="entry name" value="CBM1_1"/>
    <property type="match status" value="1"/>
</dbReference>
<dbReference type="SUPFAM" id="SSF51004">
    <property type="entry name" value="C-terminal (heme d1) domain of cytochrome cd1-nitrite reductase"/>
    <property type="match status" value="1"/>
</dbReference>
<dbReference type="STRING" id="177199.A0A420Y830"/>
<name>A0A420Y830_9PEZI</name>
<dbReference type="SMART" id="SM00236">
    <property type="entry name" value="fCBD"/>
    <property type="match status" value="1"/>
</dbReference>
<evidence type="ECO:0000259" key="5">
    <source>
        <dbReference type="PROSITE" id="PS51164"/>
    </source>
</evidence>
<proteinExistence type="inferred from homology"/>
<dbReference type="Pfam" id="PF00734">
    <property type="entry name" value="CBM_1"/>
    <property type="match status" value="1"/>
</dbReference>
<evidence type="ECO:0000313" key="6">
    <source>
        <dbReference type="EMBL" id="RKU44039.1"/>
    </source>
</evidence>
<dbReference type="PROSITE" id="PS51164">
    <property type="entry name" value="CBM1_2"/>
    <property type="match status" value="1"/>
</dbReference>
<dbReference type="PANTHER" id="PTHR30344">
    <property type="entry name" value="6-PHOSPHOGLUCONOLACTONASE-RELATED"/>
    <property type="match status" value="1"/>
</dbReference>
<dbReference type="InterPro" id="IPR000254">
    <property type="entry name" value="CBD"/>
</dbReference>
<organism evidence="6 7">
    <name type="scientific">Coniochaeta pulveracea</name>
    <dbReference type="NCBI Taxonomy" id="177199"/>
    <lineage>
        <taxon>Eukaryota</taxon>
        <taxon>Fungi</taxon>
        <taxon>Dikarya</taxon>
        <taxon>Ascomycota</taxon>
        <taxon>Pezizomycotina</taxon>
        <taxon>Sordariomycetes</taxon>
        <taxon>Sordariomycetidae</taxon>
        <taxon>Coniochaetales</taxon>
        <taxon>Coniochaetaceae</taxon>
        <taxon>Coniochaeta</taxon>
    </lineage>
</organism>
<feature type="chain" id="PRO_5019162912" description="CBM1 domain-containing protein" evidence="4">
    <location>
        <begin position="21"/>
        <end position="462"/>
    </location>
</feature>
<feature type="region of interest" description="Disordered" evidence="3">
    <location>
        <begin position="224"/>
        <end position="243"/>
    </location>
</feature>
<accession>A0A420Y830</accession>
<dbReference type="GO" id="GO:0005576">
    <property type="term" value="C:extracellular region"/>
    <property type="evidence" value="ECO:0007669"/>
    <property type="project" value="InterPro"/>
</dbReference>
<evidence type="ECO:0000256" key="1">
    <source>
        <dbReference type="ARBA" id="ARBA00005564"/>
    </source>
</evidence>
<dbReference type="GO" id="GO:0017057">
    <property type="term" value="F:6-phosphogluconolactonase activity"/>
    <property type="evidence" value="ECO:0007669"/>
    <property type="project" value="TreeGrafter"/>
</dbReference>
<protein>
    <recommendedName>
        <fullName evidence="5">CBM1 domain-containing protein</fullName>
    </recommendedName>
</protein>
<comment type="caution">
    <text evidence="6">The sequence shown here is derived from an EMBL/GenBank/DDBJ whole genome shotgun (WGS) entry which is preliminary data.</text>
</comment>
<feature type="signal peptide" evidence="4">
    <location>
        <begin position="1"/>
        <end position="20"/>
    </location>
</feature>
<evidence type="ECO:0000256" key="3">
    <source>
        <dbReference type="SAM" id="MobiDB-lite"/>
    </source>
</evidence>
<dbReference type="Proteomes" id="UP000275385">
    <property type="component" value="Unassembled WGS sequence"/>
</dbReference>
<dbReference type="GO" id="GO:0030248">
    <property type="term" value="F:cellulose binding"/>
    <property type="evidence" value="ECO:0007669"/>
    <property type="project" value="InterPro"/>
</dbReference>
<reference evidence="6 7" key="1">
    <citation type="submission" date="2018-08" db="EMBL/GenBank/DDBJ databases">
        <title>Draft genome of the lignicolous fungus Coniochaeta pulveracea.</title>
        <authorList>
            <person name="Borstlap C.J."/>
            <person name="De Witt R.N."/>
            <person name="Botha A."/>
            <person name="Volschenk H."/>
        </authorList>
    </citation>
    <scope>NUCLEOTIDE SEQUENCE [LARGE SCALE GENOMIC DNA]</scope>
    <source>
        <strain evidence="6 7">CAB683</strain>
    </source>
</reference>
<dbReference type="GO" id="GO:0005975">
    <property type="term" value="P:carbohydrate metabolic process"/>
    <property type="evidence" value="ECO:0007669"/>
    <property type="project" value="InterPro"/>
</dbReference>
<dbReference type="InterPro" id="IPR050282">
    <property type="entry name" value="Cycloisomerase_2"/>
</dbReference>
<keyword evidence="7" id="KW-1185">Reference proteome</keyword>
<dbReference type="SUPFAM" id="SSF57180">
    <property type="entry name" value="Cellulose-binding domain"/>
    <property type="match status" value="1"/>
</dbReference>
<dbReference type="OrthoDB" id="9972196at2759"/>
<dbReference type="Pfam" id="PF10282">
    <property type="entry name" value="Lactonase"/>
    <property type="match status" value="1"/>
</dbReference>
<dbReference type="InterPro" id="IPR019405">
    <property type="entry name" value="Lactonase_7-beta_prop"/>
</dbReference>